<feature type="signal peptide" evidence="12">
    <location>
        <begin position="1"/>
        <end position="17"/>
    </location>
</feature>
<dbReference type="SMR" id="A0A6P4CDX4"/>
<evidence type="ECO:0000256" key="4">
    <source>
        <dbReference type="ARBA" id="ARBA00022525"/>
    </source>
</evidence>
<organism evidence="14 15">
    <name type="scientific">Arachis duranensis</name>
    <name type="common">Wild peanut</name>
    <dbReference type="NCBI Taxonomy" id="130453"/>
    <lineage>
        <taxon>Eukaryota</taxon>
        <taxon>Viridiplantae</taxon>
        <taxon>Streptophyta</taxon>
        <taxon>Embryophyta</taxon>
        <taxon>Tracheophyta</taxon>
        <taxon>Spermatophyta</taxon>
        <taxon>Magnoliopsida</taxon>
        <taxon>eudicotyledons</taxon>
        <taxon>Gunneridae</taxon>
        <taxon>Pentapetalae</taxon>
        <taxon>rosids</taxon>
        <taxon>fabids</taxon>
        <taxon>Fabales</taxon>
        <taxon>Fabaceae</taxon>
        <taxon>Papilionoideae</taxon>
        <taxon>50 kb inversion clade</taxon>
        <taxon>dalbergioids sensu lato</taxon>
        <taxon>Dalbergieae</taxon>
        <taxon>Pterocarpus clade</taxon>
        <taxon>Arachis</taxon>
    </lineage>
</organism>
<dbReference type="Proteomes" id="UP000515211">
    <property type="component" value="Chromosome 2"/>
</dbReference>
<dbReference type="GO" id="GO:0006952">
    <property type="term" value="P:defense response"/>
    <property type="evidence" value="ECO:0007669"/>
    <property type="project" value="UniProtKB-KW"/>
</dbReference>
<evidence type="ECO:0000256" key="5">
    <source>
        <dbReference type="ARBA" id="ARBA00022614"/>
    </source>
</evidence>
<reference evidence="15" key="2">
    <citation type="submission" date="2025-08" db="UniProtKB">
        <authorList>
            <consortium name="RefSeq"/>
        </authorList>
    </citation>
    <scope>IDENTIFICATION</scope>
    <source>
        <tissue evidence="15">Whole plant</tissue>
    </source>
</reference>
<dbReference type="SUPFAM" id="SSF52058">
    <property type="entry name" value="L domain-like"/>
    <property type="match status" value="1"/>
</dbReference>
<feature type="chain" id="PRO_5028243255" evidence="12">
    <location>
        <begin position="18"/>
        <end position="333"/>
    </location>
</feature>
<dbReference type="PANTHER" id="PTHR48060:SF21">
    <property type="entry name" value="L DOMAIN-LIKE PROTEIN"/>
    <property type="match status" value="1"/>
</dbReference>
<dbReference type="InterPro" id="IPR013210">
    <property type="entry name" value="LRR_N_plant-typ"/>
</dbReference>
<dbReference type="RefSeq" id="XP_015949646.1">
    <property type="nucleotide sequence ID" value="XM_016094160.3"/>
</dbReference>
<evidence type="ECO:0000256" key="11">
    <source>
        <dbReference type="ARBA" id="ARBA00038043"/>
    </source>
</evidence>
<keyword evidence="5" id="KW-0433">Leucine-rich repeat</keyword>
<evidence type="ECO:0000256" key="6">
    <source>
        <dbReference type="ARBA" id="ARBA00022729"/>
    </source>
</evidence>
<dbReference type="OrthoDB" id="676979at2759"/>
<accession>A0A6P4CDX4</accession>
<keyword evidence="6 12" id="KW-0732">Signal</keyword>
<sequence length="333" mass="36693">MTSVVLCLFFITLICQASLSSSSSSTCNQEDKRVLLQIKKEANNPSFLSSWSPHTDCCDMSWSGVSCGYKTNRVQYITLIGNLADRHAFQIPPSFGNLPRLERLFLFAFPNLTGPIPESISKLKNLMFLTISDTAISGPIPSSLGKLKNLVDLDLSFNKLSGTLPPSLSQLHLLTRMDFDNNKLTGTIPDSYGSLKNVFTLALSHNQLSGRIPESLGKMNNLYYVGLSQNRLEGDAYMLFGSNKGTVRMFLSRNMLEFDLGRVELPVNMTTLDVSHNRIYGKLPVGVQNLESLNVSYNRLCGEIPKGGNLQSFNVSSYSHNACLCGVPLPSCK</sequence>
<dbReference type="GO" id="GO:0016020">
    <property type="term" value="C:membrane"/>
    <property type="evidence" value="ECO:0007669"/>
    <property type="project" value="UniProtKB-SubCell"/>
</dbReference>
<evidence type="ECO:0000256" key="8">
    <source>
        <dbReference type="ARBA" id="ARBA00022821"/>
    </source>
</evidence>
<dbReference type="Gene3D" id="3.80.10.10">
    <property type="entry name" value="Ribonuclease Inhibitor"/>
    <property type="match status" value="1"/>
</dbReference>
<evidence type="ECO:0000259" key="13">
    <source>
        <dbReference type="Pfam" id="PF08263"/>
    </source>
</evidence>
<dbReference type="PRINTS" id="PR00019">
    <property type="entry name" value="LEURICHRPT"/>
</dbReference>
<name>A0A6P4CDX4_ARADU</name>
<dbReference type="GeneID" id="107474534"/>
<keyword evidence="10" id="KW-1015">Disulfide bond</keyword>
<dbReference type="Pfam" id="PF00560">
    <property type="entry name" value="LRR_1"/>
    <property type="match status" value="2"/>
</dbReference>
<feature type="domain" description="Leucine-rich repeat-containing N-terminal plant-type" evidence="13">
    <location>
        <begin position="29"/>
        <end position="67"/>
    </location>
</feature>
<evidence type="ECO:0000256" key="3">
    <source>
        <dbReference type="ARBA" id="ARBA00022512"/>
    </source>
</evidence>
<dbReference type="PANTHER" id="PTHR48060">
    <property type="entry name" value="DNA DAMAGE-REPAIR/TOLERATION PROTEIN DRT100"/>
    <property type="match status" value="1"/>
</dbReference>
<evidence type="ECO:0000313" key="14">
    <source>
        <dbReference type="Proteomes" id="UP000515211"/>
    </source>
</evidence>
<keyword evidence="4" id="KW-0964">Secreted</keyword>
<dbReference type="InterPro" id="IPR001611">
    <property type="entry name" value="Leu-rich_rpt"/>
</dbReference>
<reference evidence="14" key="1">
    <citation type="journal article" date="2016" name="Nat. Genet.">
        <title>The genome sequences of Arachis duranensis and Arachis ipaensis, the diploid ancestors of cultivated peanut.</title>
        <authorList>
            <person name="Bertioli D.J."/>
            <person name="Cannon S.B."/>
            <person name="Froenicke L."/>
            <person name="Huang G."/>
            <person name="Farmer A.D."/>
            <person name="Cannon E.K."/>
            <person name="Liu X."/>
            <person name="Gao D."/>
            <person name="Clevenger J."/>
            <person name="Dash S."/>
            <person name="Ren L."/>
            <person name="Moretzsohn M.C."/>
            <person name="Shirasawa K."/>
            <person name="Huang W."/>
            <person name="Vidigal B."/>
            <person name="Abernathy B."/>
            <person name="Chu Y."/>
            <person name="Niederhuth C.E."/>
            <person name="Umale P."/>
            <person name="Araujo A.C."/>
            <person name="Kozik A."/>
            <person name="Kim K.D."/>
            <person name="Burow M.D."/>
            <person name="Varshney R.K."/>
            <person name="Wang X."/>
            <person name="Zhang X."/>
            <person name="Barkley N."/>
            <person name="Guimaraes P.M."/>
            <person name="Isobe S."/>
            <person name="Guo B."/>
            <person name="Liao B."/>
            <person name="Stalker H.T."/>
            <person name="Schmitz R.J."/>
            <person name="Scheffler B.E."/>
            <person name="Leal-Bertioli S.C."/>
            <person name="Xun X."/>
            <person name="Jackson S.A."/>
            <person name="Michelmore R."/>
            <person name="Ozias-Akins P."/>
        </authorList>
    </citation>
    <scope>NUCLEOTIDE SEQUENCE [LARGE SCALE GENOMIC DNA]</scope>
    <source>
        <strain evidence="14">cv. V14167</strain>
    </source>
</reference>
<dbReference type="KEGG" id="adu:107474534"/>
<keyword evidence="14" id="KW-1185">Reference proteome</keyword>
<dbReference type="AlphaFoldDB" id="A0A6P4CDX4"/>
<evidence type="ECO:0000256" key="2">
    <source>
        <dbReference type="ARBA" id="ARBA00004191"/>
    </source>
</evidence>
<evidence type="ECO:0000256" key="10">
    <source>
        <dbReference type="ARBA" id="ARBA00023157"/>
    </source>
</evidence>
<dbReference type="Pfam" id="PF13855">
    <property type="entry name" value="LRR_8"/>
    <property type="match status" value="1"/>
</dbReference>
<keyword evidence="7" id="KW-0677">Repeat</keyword>
<dbReference type="FunFam" id="3.80.10.10:FF:000400">
    <property type="entry name" value="Nuclear pore complex protein NUP107"/>
    <property type="match status" value="1"/>
</dbReference>
<keyword evidence="9" id="KW-0472">Membrane</keyword>
<dbReference type="InterPro" id="IPR053211">
    <property type="entry name" value="DNA_repair-toleration"/>
</dbReference>
<evidence type="ECO:0000256" key="12">
    <source>
        <dbReference type="SAM" id="SignalP"/>
    </source>
</evidence>
<evidence type="ECO:0000256" key="7">
    <source>
        <dbReference type="ARBA" id="ARBA00022737"/>
    </source>
</evidence>
<comment type="similarity">
    <text evidence="11">Belongs to the polygalacturonase-inhibiting protein family.</text>
</comment>
<evidence type="ECO:0000256" key="9">
    <source>
        <dbReference type="ARBA" id="ARBA00023136"/>
    </source>
</evidence>
<gene>
    <name evidence="15" type="primary">LOC107474534</name>
</gene>
<keyword evidence="8" id="KW-0611">Plant defense</keyword>
<keyword evidence="3" id="KW-0134">Cell wall</keyword>
<dbReference type="InterPro" id="IPR032675">
    <property type="entry name" value="LRR_dom_sf"/>
</dbReference>
<comment type="subcellular location">
    <subcellularLocation>
        <location evidence="1">Membrane</location>
        <topology evidence="1">Peripheral membrane protein</topology>
    </subcellularLocation>
    <subcellularLocation>
        <location evidence="2">Secreted</location>
        <location evidence="2">Cell wall</location>
    </subcellularLocation>
</comment>
<evidence type="ECO:0000256" key="1">
    <source>
        <dbReference type="ARBA" id="ARBA00004170"/>
    </source>
</evidence>
<proteinExistence type="inferred from homology"/>
<evidence type="ECO:0000313" key="15">
    <source>
        <dbReference type="RefSeq" id="XP_015949646.1"/>
    </source>
</evidence>
<protein>
    <submittedName>
        <fullName evidence="15">Polygalacturonase inhibitor 2</fullName>
    </submittedName>
</protein>
<dbReference type="Pfam" id="PF08263">
    <property type="entry name" value="LRRNT_2"/>
    <property type="match status" value="1"/>
</dbReference>